<dbReference type="Gene3D" id="1.10.260.40">
    <property type="entry name" value="lambda repressor-like DNA-binding domains"/>
    <property type="match status" value="1"/>
</dbReference>
<proteinExistence type="predicted"/>
<name>A0ABP8I7Y3_9BACT</name>
<evidence type="ECO:0000256" key="1">
    <source>
        <dbReference type="ARBA" id="ARBA00023015"/>
    </source>
</evidence>
<dbReference type="InterPro" id="IPR036286">
    <property type="entry name" value="LexA/Signal_pep-like_sf"/>
</dbReference>
<dbReference type="InterPro" id="IPR001387">
    <property type="entry name" value="Cro/C1-type_HTH"/>
</dbReference>
<dbReference type="CDD" id="cd00093">
    <property type="entry name" value="HTH_XRE"/>
    <property type="match status" value="1"/>
</dbReference>
<dbReference type="SUPFAM" id="SSF51306">
    <property type="entry name" value="LexA/Signal peptidase"/>
    <property type="match status" value="1"/>
</dbReference>
<evidence type="ECO:0000256" key="2">
    <source>
        <dbReference type="ARBA" id="ARBA00023125"/>
    </source>
</evidence>
<protein>
    <recommendedName>
        <fullName evidence="4">Peptidase S24/S26A/S26B/S26C domain-containing protein</fullName>
    </recommendedName>
</protein>
<dbReference type="RefSeq" id="WP_345235055.1">
    <property type="nucleotide sequence ID" value="NZ_BAABGZ010000013.1"/>
</dbReference>
<dbReference type="Proteomes" id="UP001501153">
    <property type="component" value="Unassembled WGS sequence"/>
</dbReference>
<keyword evidence="2" id="KW-0238">DNA-binding</keyword>
<keyword evidence="3" id="KW-0804">Transcription</keyword>
<accession>A0ABP8I7Y3</accession>
<comment type="caution">
    <text evidence="5">The sequence shown here is derived from an EMBL/GenBank/DDBJ whole genome shotgun (WGS) entry which is preliminary data.</text>
</comment>
<dbReference type="Pfam" id="PF00717">
    <property type="entry name" value="Peptidase_S24"/>
    <property type="match status" value="1"/>
</dbReference>
<sequence length="273" mass="30819">MKDTISHRIKELIADSGLNVSAFARKIDVKYQTLYSIIGPRGSLPSAGTLHSIFSAFPTVRMEWLLNGNGPKYFPPDISNSILEAHYKSQVEDEAATYDSSNHREKEDAIPFVPAAAEGSYLNGFGDEEYIEHLPKFYLPFLGLPANVYAFQVRGDSMADRFNNGDVVFGQKVEKNDALRWGEVYVLLCNDGLVVKELRRGPSEEFFTLRSFNEHFDPYEILRSEVRAMFRYQASINFNSSNPNRAGVMRFIAQLTEQMAALNNSIANLPQLK</sequence>
<feature type="domain" description="Peptidase S24/S26A/S26B/S26C" evidence="4">
    <location>
        <begin position="143"/>
        <end position="225"/>
    </location>
</feature>
<organism evidence="5 6">
    <name type="scientific">Hymenobacter saemangeumensis</name>
    <dbReference type="NCBI Taxonomy" id="1084522"/>
    <lineage>
        <taxon>Bacteria</taxon>
        <taxon>Pseudomonadati</taxon>
        <taxon>Bacteroidota</taxon>
        <taxon>Cytophagia</taxon>
        <taxon>Cytophagales</taxon>
        <taxon>Hymenobacteraceae</taxon>
        <taxon>Hymenobacter</taxon>
    </lineage>
</organism>
<evidence type="ECO:0000313" key="5">
    <source>
        <dbReference type="EMBL" id="GAA4353119.1"/>
    </source>
</evidence>
<dbReference type="InterPro" id="IPR010982">
    <property type="entry name" value="Lambda_DNA-bd_dom_sf"/>
</dbReference>
<dbReference type="EMBL" id="BAABGZ010000013">
    <property type="protein sequence ID" value="GAA4353119.1"/>
    <property type="molecule type" value="Genomic_DNA"/>
</dbReference>
<dbReference type="SUPFAM" id="SSF47413">
    <property type="entry name" value="lambda repressor-like DNA-binding domains"/>
    <property type="match status" value="1"/>
</dbReference>
<dbReference type="PANTHER" id="PTHR40661:SF3">
    <property type="entry name" value="FELS-1 PROPHAGE TRANSCRIPTIONAL REGULATOR"/>
    <property type="match status" value="1"/>
</dbReference>
<evidence type="ECO:0000256" key="3">
    <source>
        <dbReference type="ARBA" id="ARBA00023163"/>
    </source>
</evidence>
<gene>
    <name evidence="5" type="ORF">GCM10023185_13440</name>
</gene>
<dbReference type="InterPro" id="IPR039418">
    <property type="entry name" value="LexA-like"/>
</dbReference>
<keyword evidence="1" id="KW-0805">Transcription regulation</keyword>
<dbReference type="PANTHER" id="PTHR40661">
    <property type="match status" value="1"/>
</dbReference>
<reference evidence="6" key="1">
    <citation type="journal article" date="2019" name="Int. J. Syst. Evol. Microbiol.">
        <title>The Global Catalogue of Microorganisms (GCM) 10K type strain sequencing project: providing services to taxonomists for standard genome sequencing and annotation.</title>
        <authorList>
            <consortium name="The Broad Institute Genomics Platform"/>
            <consortium name="The Broad Institute Genome Sequencing Center for Infectious Disease"/>
            <person name="Wu L."/>
            <person name="Ma J."/>
        </authorList>
    </citation>
    <scope>NUCLEOTIDE SEQUENCE [LARGE SCALE GENOMIC DNA]</scope>
    <source>
        <strain evidence="6">JCM 17923</strain>
    </source>
</reference>
<evidence type="ECO:0000259" key="4">
    <source>
        <dbReference type="Pfam" id="PF00717"/>
    </source>
</evidence>
<dbReference type="InterPro" id="IPR015927">
    <property type="entry name" value="Peptidase_S24_S26A/B/C"/>
</dbReference>
<evidence type="ECO:0000313" key="6">
    <source>
        <dbReference type="Proteomes" id="UP001501153"/>
    </source>
</evidence>
<dbReference type="CDD" id="cd06529">
    <property type="entry name" value="S24_LexA-like"/>
    <property type="match status" value="1"/>
</dbReference>
<dbReference type="Gene3D" id="2.10.109.10">
    <property type="entry name" value="Umud Fragment, subunit A"/>
    <property type="match status" value="1"/>
</dbReference>
<keyword evidence="6" id="KW-1185">Reference proteome</keyword>